<dbReference type="EMBL" id="CM001022">
    <property type="protein sequence ID" value="EFQ23739.1"/>
    <property type="molecule type" value="Genomic_DNA"/>
</dbReference>
<proteinExistence type="predicted"/>
<dbReference type="RefSeq" id="WP_006300942.1">
    <property type="nucleotide sequence ID" value="NZ_CM001022.1"/>
</dbReference>
<evidence type="ECO:0000313" key="2">
    <source>
        <dbReference type="Proteomes" id="UP000005096"/>
    </source>
</evidence>
<dbReference type="eggNOG" id="ENOG5033MPZ">
    <property type="taxonomic scope" value="Bacteria"/>
</dbReference>
<dbReference type="AlphaFoldDB" id="E3CYW1"/>
<evidence type="ECO:0000313" key="1">
    <source>
        <dbReference type="EMBL" id="EFQ23739.1"/>
    </source>
</evidence>
<gene>
    <name evidence="1" type="ORF">Apau_1318</name>
</gene>
<reference evidence="1 2" key="1">
    <citation type="journal article" date="2010" name="Stand. Genomic Sci.">
        <title>Non-contiguous finished genome sequence of Aminomonas paucivorans type strain (GLU-3).</title>
        <authorList>
            <person name="Pitluck S."/>
            <person name="Yasawong M."/>
            <person name="Held B."/>
            <person name="Lapidus A."/>
            <person name="Nolan M."/>
            <person name="Copeland A."/>
            <person name="Lucas S."/>
            <person name="Del Rio T.G."/>
            <person name="Tice H."/>
            <person name="Cheng J.F."/>
            <person name="Chertkov O."/>
            <person name="Goodwin L."/>
            <person name="Tapia R."/>
            <person name="Han C."/>
            <person name="Liolios K."/>
            <person name="Ivanova N."/>
            <person name="Mavromatis K."/>
            <person name="Ovchinnikova G."/>
            <person name="Pati A."/>
            <person name="Chen A."/>
            <person name="Palaniappan K."/>
            <person name="Land M."/>
            <person name="Hauser L."/>
            <person name="Chang Y.J."/>
            <person name="Jeffries C.D."/>
            <person name="Pukall R."/>
            <person name="Spring S."/>
            <person name="Rohde M."/>
            <person name="Sikorski J."/>
            <person name="Goker M."/>
            <person name="Woyke T."/>
            <person name="Bristow J."/>
            <person name="Eisen J.A."/>
            <person name="Markowitz V."/>
            <person name="Hugenholtz P."/>
            <person name="Kyrpides N.C."/>
            <person name="Klenk H.P."/>
        </authorList>
    </citation>
    <scope>NUCLEOTIDE SEQUENCE [LARGE SCALE GENOMIC DNA]</scope>
    <source>
        <strain evidence="1 2">DSM 12260</strain>
    </source>
</reference>
<dbReference type="OrthoDB" id="6387at2"/>
<sequence length="204" mass="22745">MSRREALANDWRDLSFRFRQTTPAGRRLRFGLFLLLFALVGLEAGVLRELWRLKAEEPRVLRGNPAAEEMKAFQERLPQQRAFLEHRGRSLQTAQLAEAVGRRPFDGGVTVPLPAPEIPPEPAWANQPPPPPPEPLPPMITLKAVMVLGNKAAAVADIEGEAPARILRVGTEFGSGQGRVVRITPEGVRIKWRSRIEDIGLQPY</sequence>
<accession>E3CYW1</accession>
<protein>
    <submittedName>
        <fullName evidence="1">Uncharacterized protein</fullName>
    </submittedName>
</protein>
<organism evidence="1 2">
    <name type="scientific">Aminomonas paucivorans DSM 12260</name>
    <dbReference type="NCBI Taxonomy" id="584708"/>
    <lineage>
        <taxon>Bacteria</taxon>
        <taxon>Thermotogati</taxon>
        <taxon>Synergistota</taxon>
        <taxon>Synergistia</taxon>
        <taxon>Synergistales</taxon>
        <taxon>Synergistaceae</taxon>
        <taxon>Aminomonas</taxon>
    </lineage>
</organism>
<keyword evidence="2" id="KW-1185">Reference proteome</keyword>
<dbReference type="STRING" id="584708.Apau_1318"/>
<name>E3CYW1_9BACT</name>
<dbReference type="PaxDb" id="584708-Apau_1318"/>
<dbReference type="Proteomes" id="UP000005096">
    <property type="component" value="Chromosome"/>
</dbReference>
<dbReference type="HOGENOM" id="CLU_1365656_0_0_0"/>